<evidence type="ECO:0000256" key="5">
    <source>
        <dbReference type="ARBA" id="ARBA00023277"/>
    </source>
</evidence>
<evidence type="ECO:0000313" key="7">
    <source>
        <dbReference type="Proteomes" id="UP000298588"/>
    </source>
</evidence>
<evidence type="ECO:0000256" key="3">
    <source>
        <dbReference type="ARBA" id="ARBA00022801"/>
    </source>
</evidence>
<dbReference type="Pfam" id="PF04794">
    <property type="entry name" value="YdjC"/>
    <property type="match status" value="1"/>
</dbReference>
<keyword evidence="2" id="KW-0479">Metal-binding</keyword>
<dbReference type="KEGG" id="paqt:E8L99_09605"/>
<dbReference type="InterPro" id="IPR011330">
    <property type="entry name" value="Glyco_hydro/deAcase_b/a-brl"/>
</dbReference>
<comment type="cofactor">
    <cofactor evidence="1">
        <name>Mg(2+)</name>
        <dbReference type="ChEBI" id="CHEBI:18420"/>
    </cofactor>
</comment>
<dbReference type="GO" id="GO:0019213">
    <property type="term" value="F:deacetylase activity"/>
    <property type="evidence" value="ECO:0007669"/>
    <property type="project" value="TreeGrafter"/>
</dbReference>
<gene>
    <name evidence="6" type="ORF">E8L99_09605</name>
</gene>
<evidence type="ECO:0000256" key="4">
    <source>
        <dbReference type="ARBA" id="ARBA00022842"/>
    </source>
</evidence>
<name>A0A4D7QKS9_9HYPH</name>
<protein>
    <submittedName>
        <fullName evidence="6">ChbG/HpnK family deacetylase</fullName>
    </submittedName>
</protein>
<dbReference type="GO" id="GO:0046872">
    <property type="term" value="F:metal ion binding"/>
    <property type="evidence" value="ECO:0007669"/>
    <property type="project" value="UniProtKB-KW"/>
</dbReference>
<keyword evidence="5" id="KW-0119">Carbohydrate metabolism</keyword>
<proteinExistence type="predicted"/>
<dbReference type="GO" id="GO:0016787">
    <property type="term" value="F:hydrolase activity"/>
    <property type="evidence" value="ECO:0007669"/>
    <property type="project" value="UniProtKB-KW"/>
</dbReference>
<keyword evidence="4" id="KW-0460">Magnesium</keyword>
<evidence type="ECO:0000256" key="1">
    <source>
        <dbReference type="ARBA" id="ARBA00001946"/>
    </source>
</evidence>
<dbReference type="Proteomes" id="UP000298588">
    <property type="component" value="Chromosome"/>
</dbReference>
<evidence type="ECO:0000256" key="2">
    <source>
        <dbReference type="ARBA" id="ARBA00022723"/>
    </source>
</evidence>
<keyword evidence="7" id="KW-1185">Reference proteome</keyword>
<dbReference type="RefSeq" id="WP_137099326.1">
    <property type="nucleotide sequence ID" value="NZ_CP039865.1"/>
</dbReference>
<dbReference type="OrthoDB" id="9774177at2"/>
<dbReference type="EMBL" id="CP039865">
    <property type="protein sequence ID" value="QCK85994.1"/>
    <property type="molecule type" value="Genomic_DNA"/>
</dbReference>
<dbReference type="GO" id="GO:0005975">
    <property type="term" value="P:carbohydrate metabolic process"/>
    <property type="evidence" value="ECO:0007669"/>
    <property type="project" value="InterPro"/>
</dbReference>
<dbReference type="CDD" id="cd10807">
    <property type="entry name" value="YdjC_like_3"/>
    <property type="match status" value="1"/>
</dbReference>
<dbReference type="PANTHER" id="PTHR31609">
    <property type="entry name" value="YDJC DEACETYLASE FAMILY MEMBER"/>
    <property type="match status" value="1"/>
</dbReference>
<dbReference type="InterPro" id="IPR006879">
    <property type="entry name" value="YdjC-like"/>
</dbReference>
<accession>A0A4D7QKS9</accession>
<evidence type="ECO:0000313" key="6">
    <source>
        <dbReference type="EMBL" id="QCK85994.1"/>
    </source>
</evidence>
<sequence>MKRLILCADDYALAPGVSRAIRELAGTGRLNATSVMTPGPDLGPEAEALTAIAPPGFEIGLHVTLTGGLSPLTRPALPHYFGLGGLMARCFARRIKASVIEDEVEAQFQAFLEAFGRAPDFVDGHQHVHLLPVVRPIVVAACRRHAPKAWLRQCAGVGGTGRGPKGQILATLSSGLKHDARTGGFATNPAFSGAYDFRKAAAFPDLFPRFLDRLPDGSLVMVHPGHVDEDLTHVDPVHGPRAIEYAYLAGDRFPRDLAAAGFTLR</sequence>
<dbReference type="Gene3D" id="3.20.20.370">
    <property type="entry name" value="Glycoside hydrolase/deacetylase"/>
    <property type="match status" value="1"/>
</dbReference>
<dbReference type="AlphaFoldDB" id="A0A4D7QKS9"/>
<reference evidence="6 7" key="1">
    <citation type="submission" date="2019-04" db="EMBL/GenBank/DDBJ databases">
        <title>Phreatobacter aquaticus sp. nov.</title>
        <authorList>
            <person name="Choi A."/>
            <person name="Baek K."/>
        </authorList>
    </citation>
    <scope>NUCLEOTIDE SEQUENCE [LARGE SCALE GENOMIC DNA]</scope>
    <source>
        <strain evidence="6 7">NMCR1094</strain>
    </source>
</reference>
<organism evidence="6 7">
    <name type="scientific">Phreatobacter aquaticus</name>
    <dbReference type="NCBI Taxonomy" id="2570229"/>
    <lineage>
        <taxon>Bacteria</taxon>
        <taxon>Pseudomonadati</taxon>
        <taxon>Pseudomonadota</taxon>
        <taxon>Alphaproteobacteria</taxon>
        <taxon>Hyphomicrobiales</taxon>
        <taxon>Phreatobacteraceae</taxon>
        <taxon>Phreatobacter</taxon>
    </lineage>
</organism>
<dbReference type="PANTHER" id="PTHR31609:SF1">
    <property type="entry name" value="CARBOHYDRATE DEACETYLASE"/>
    <property type="match status" value="1"/>
</dbReference>
<keyword evidence="3" id="KW-0378">Hydrolase</keyword>
<dbReference type="SUPFAM" id="SSF88713">
    <property type="entry name" value="Glycoside hydrolase/deacetylase"/>
    <property type="match status" value="1"/>
</dbReference>